<evidence type="ECO:0000313" key="2">
    <source>
        <dbReference type="EMBL" id="KUG04488.1"/>
    </source>
</evidence>
<dbReference type="AlphaFoldDB" id="A0A0W8E764"/>
<sequence length="302" mass="34451">MKEISNKIKEIASRLLAEGQVEVFLAWEKGDQDHLTRPLAARTAEDAEKIVFDEYSIHNLSNYLLKFRDGHEKIGLVVKGCDSRGIIRLLEDNQFTRDRLYIVGVCCPGMKDPLKAMKRASGFLQDVAADDNADKCSNCAYPNPVIYDELLGSEQQPHLSGKRHEQVQEIENMTPDQRYEFFRETFSKCIRCYACRQACVACNCRVCIFDEMRPQWVGRENNETDNMMYHLVRAYHMAGRCVECGECERVCPVDIPLMLINSKLAKDVNEFFGPYEAGIQFQEGGKPALSVYSVEDSDEGFI</sequence>
<organism evidence="2">
    <name type="scientific">hydrocarbon metagenome</name>
    <dbReference type="NCBI Taxonomy" id="938273"/>
    <lineage>
        <taxon>unclassified sequences</taxon>
        <taxon>metagenomes</taxon>
        <taxon>ecological metagenomes</taxon>
    </lineage>
</organism>
<dbReference type="PROSITE" id="PS00198">
    <property type="entry name" value="4FE4S_FER_1"/>
    <property type="match status" value="1"/>
</dbReference>
<gene>
    <name evidence="2" type="ORF">ASZ90_018079</name>
</gene>
<dbReference type="EMBL" id="LNQE01001846">
    <property type="protein sequence ID" value="KUG04488.1"/>
    <property type="molecule type" value="Genomic_DNA"/>
</dbReference>
<dbReference type="PROSITE" id="PS51379">
    <property type="entry name" value="4FE4S_FER_2"/>
    <property type="match status" value="1"/>
</dbReference>
<dbReference type="InterPro" id="IPR017896">
    <property type="entry name" value="4Fe4S_Fe-S-bd"/>
</dbReference>
<dbReference type="Gene3D" id="1.10.1060.10">
    <property type="entry name" value="Alpha-helical ferredoxin"/>
    <property type="match status" value="1"/>
</dbReference>
<protein>
    <submittedName>
        <fullName evidence="2">Coenzyme f420-reducing hydrogenase, beta subunit</fullName>
    </submittedName>
</protein>
<dbReference type="InterPro" id="IPR009051">
    <property type="entry name" value="Helical_ferredxn"/>
</dbReference>
<proteinExistence type="predicted"/>
<name>A0A0W8E764_9ZZZZ</name>
<dbReference type="Pfam" id="PF13183">
    <property type="entry name" value="Fer4_8"/>
    <property type="match status" value="1"/>
</dbReference>
<dbReference type="GO" id="GO:0051536">
    <property type="term" value="F:iron-sulfur cluster binding"/>
    <property type="evidence" value="ECO:0007669"/>
    <property type="project" value="InterPro"/>
</dbReference>
<accession>A0A0W8E764</accession>
<dbReference type="SUPFAM" id="SSF46548">
    <property type="entry name" value="alpha-helical ferredoxin"/>
    <property type="match status" value="1"/>
</dbReference>
<comment type="caution">
    <text evidence="2">The sequence shown here is derived from an EMBL/GenBank/DDBJ whole genome shotgun (WGS) entry which is preliminary data.</text>
</comment>
<reference evidence="2" key="1">
    <citation type="journal article" date="2015" name="Proc. Natl. Acad. Sci. U.S.A.">
        <title>Networks of energetic and metabolic interactions define dynamics in microbial communities.</title>
        <authorList>
            <person name="Embree M."/>
            <person name="Liu J.K."/>
            <person name="Al-Bassam M.M."/>
            <person name="Zengler K."/>
        </authorList>
    </citation>
    <scope>NUCLEOTIDE SEQUENCE</scope>
</reference>
<feature type="domain" description="4Fe-4S ferredoxin-type" evidence="1">
    <location>
        <begin position="232"/>
        <end position="261"/>
    </location>
</feature>
<dbReference type="InterPro" id="IPR017900">
    <property type="entry name" value="4Fe4S_Fe_S_CS"/>
</dbReference>
<evidence type="ECO:0000259" key="1">
    <source>
        <dbReference type="PROSITE" id="PS51379"/>
    </source>
</evidence>